<feature type="region of interest" description="Disordered" evidence="1">
    <location>
        <begin position="1"/>
        <end position="23"/>
    </location>
</feature>
<gene>
    <name evidence="2" type="ORF">GO755_27500</name>
</gene>
<dbReference type="EMBL" id="WPIN01000012">
    <property type="protein sequence ID" value="MVM33814.1"/>
    <property type="molecule type" value="Genomic_DNA"/>
</dbReference>
<protein>
    <submittedName>
        <fullName evidence="2">Uncharacterized protein</fullName>
    </submittedName>
</protein>
<reference evidence="2 3" key="1">
    <citation type="submission" date="2019-12" db="EMBL/GenBank/DDBJ databases">
        <title>Spirosoma sp. HMF4905 genome sequencing and assembly.</title>
        <authorList>
            <person name="Kang H."/>
            <person name="Cha I."/>
            <person name="Kim H."/>
            <person name="Joh K."/>
        </authorList>
    </citation>
    <scope>NUCLEOTIDE SEQUENCE [LARGE SCALE GENOMIC DNA]</scope>
    <source>
        <strain evidence="2 3">HMF4905</strain>
    </source>
</reference>
<evidence type="ECO:0000313" key="2">
    <source>
        <dbReference type="EMBL" id="MVM33814.1"/>
    </source>
</evidence>
<keyword evidence="3" id="KW-1185">Reference proteome</keyword>
<organism evidence="2 3">
    <name type="scientific">Spirosoma arboris</name>
    <dbReference type="NCBI Taxonomy" id="2682092"/>
    <lineage>
        <taxon>Bacteria</taxon>
        <taxon>Pseudomonadati</taxon>
        <taxon>Bacteroidota</taxon>
        <taxon>Cytophagia</taxon>
        <taxon>Cytophagales</taxon>
        <taxon>Cytophagaceae</taxon>
        <taxon>Spirosoma</taxon>
    </lineage>
</organism>
<proteinExistence type="predicted"/>
<evidence type="ECO:0000256" key="1">
    <source>
        <dbReference type="SAM" id="MobiDB-lite"/>
    </source>
</evidence>
<dbReference type="Proteomes" id="UP000436006">
    <property type="component" value="Unassembled WGS sequence"/>
</dbReference>
<dbReference type="RefSeq" id="WP_157588513.1">
    <property type="nucleotide sequence ID" value="NZ_WPIN01000012.1"/>
</dbReference>
<sequence>MMRITEGRLGFESPGTRYPPAKNSCREDIALARVHKRSAGNTGPNDPICYESDVEIGVASRKHKQLL</sequence>
<accession>A0A7K1SJA1</accession>
<name>A0A7K1SJA1_9BACT</name>
<comment type="caution">
    <text evidence="2">The sequence shown here is derived from an EMBL/GenBank/DDBJ whole genome shotgun (WGS) entry which is preliminary data.</text>
</comment>
<dbReference type="AlphaFoldDB" id="A0A7K1SJA1"/>
<evidence type="ECO:0000313" key="3">
    <source>
        <dbReference type="Proteomes" id="UP000436006"/>
    </source>
</evidence>